<dbReference type="AlphaFoldDB" id="A0A2L2X8V4"/>
<dbReference type="InterPro" id="IPR029016">
    <property type="entry name" value="GAF-like_dom_sf"/>
</dbReference>
<organism evidence="4 5">
    <name type="scientific">Desulfocucumis palustris</name>
    <dbReference type="NCBI Taxonomy" id="1898651"/>
    <lineage>
        <taxon>Bacteria</taxon>
        <taxon>Bacillati</taxon>
        <taxon>Bacillota</taxon>
        <taxon>Clostridia</taxon>
        <taxon>Eubacteriales</taxon>
        <taxon>Desulfocucumaceae</taxon>
        <taxon>Desulfocucumis</taxon>
    </lineage>
</organism>
<dbReference type="PROSITE" id="PS51257">
    <property type="entry name" value="PROKAR_LIPOPROTEIN"/>
    <property type="match status" value="1"/>
</dbReference>
<evidence type="ECO:0000256" key="1">
    <source>
        <dbReference type="SAM" id="Coils"/>
    </source>
</evidence>
<gene>
    <name evidence="4" type="ORF">DCCM_0204</name>
</gene>
<feature type="transmembrane region" description="Helical" evidence="2">
    <location>
        <begin position="38"/>
        <end position="58"/>
    </location>
</feature>
<dbReference type="SUPFAM" id="SSF55781">
    <property type="entry name" value="GAF domain-like"/>
    <property type="match status" value="1"/>
</dbReference>
<proteinExistence type="predicted"/>
<feature type="coiled-coil region" evidence="1">
    <location>
        <begin position="100"/>
        <end position="130"/>
    </location>
</feature>
<evidence type="ECO:0000313" key="5">
    <source>
        <dbReference type="Proteomes" id="UP000239549"/>
    </source>
</evidence>
<feature type="domain" description="GAF" evidence="3">
    <location>
        <begin position="171"/>
        <end position="300"/>
    </location>
</feature>
<dbReference type="InterPro" id="IPR003018">
    <property type="entry name" value="GAF"/>
</dbReference>
<dbReference type="Gene3D" id="3.30.450.40">
    <property type="match status" value="1"/>
</dbReference>
<comment type="caution">
    <text evidence="4">The sequence shown here is derived from an EMBL/GenBank/DDBJ whole genome shotgun (WGS) entry which is preliminary data.</text>
</comment>
<name>A0A2L2X8V4_9FIRM</name>
<dbReference type="Pfam" id="PF13185">
    <property type="entry name" value="GAF_2"/>
    <property type="match status" value="1"/>
</dbReference>
<keyword evidence="2" id="KW-0472">Membrane</keyword>
<keyword evidence="2" id="KW-0812">Transmembrane</keyword>
<keyword evidence="1" id="KW-0175">Coiled coil</keyword>
<evidence type="ECO:0000256" key="2">
    <source>
        <dbReference type="SAM" id="Phobius"/>
    </source>
</evidence>
<dbReference type="RefSeq" id="WP_165791971.1">
    <property type="nucleotide sequence ID" value="NZ_BFAV01000016.1"/>
</dbReference>
<reference evidence="5" key="1">
    <citation type="submission" date="2018-02" db="EMBL/GenBank/DDBJ databases">
        <title>Genome sequence of Desulfocucumis palustris strain NAW-5.</title>
        <authorList>
            <person name="Watanabe M."/>
            <person name="Kojima H."/>
            <person name="Fukui M."/>
        </authorList>
    </citation>
    <scope>NUCLEOTIDE SEQUENCE [LARGE SCALE GENOMIC DNA]</scope>
    <source>
        <strain evidence="5">NAW-5</strain>
    </source>
</reference>
<accession>A0A2L2X8V4</accession>
<evidence type="ECO:0000313" key="4">
    <source>
        <dbReference type="EMBL" id="GBF32013.1"/>
    </source>
</evidence>
<evidence type="ECO:0000259" key="3">
    <source>
        <dbReference type="Pfam" id="PF13185"/>
    </source>
</evidence>
<dbReference type="EMBL" id="BFAV01000016">
    <property type="protein sequence ID" value="GBF32013.1"/>
    <property type="molecule type" value="Genomic_DNA"/>
</dbReference>
<keyword evidence="2" id="KW-1133">Transmembrane helix</keyword>
<protein>
    <recommendedName>
        <fullName evidence="3">GAF domain-containing protein</fullName>
    </recommendedName>
</protein>
<keyword evidence="5" id="KW-1185">Reference proteome</keyword>
<dbReference type="Proteomes" id="UP000239549">
    <property type="component" value="Unassembled WGS sequence"/>
</dbReference>
<sequence>MKAFFSYALGIFLSIILLLALSNVVVSCCKHLGYTKEAGSVAIYLGSILSVLIIGISIGRHIMSNPNAIVIGGVAVPNYLYSEKFEKNFFALDQKTHNENKILKKNNESLKELFDQVYQQKEEHKALLEQLIYVNDIFIRHHNNASRLIRSLLSLWKEGKETWLFEFCNCVLDECVTTLTKDRADKSSAIYFKHNDIMEMYAYNRIDYSSARERKFKISEGFTGSIWAINTPDIVQNVSLDDRFKGEFAPLHEYGSILGYPVHIGSETVGVLCIQSESINGFEQDDLVMVSFYAEICGLAKLCDILKKNNC</sequence>